<organism evidence="1">
    <name type="scientific">Arundo donax</name>
    <name type="common">Giant reed</name>
    <name type="synonym">Donax arundinaceus</name>
    <dbReference type="NCBI Taxonomy" id="35708"/>
    <lineage>
        <taxon>Eukaryota</taxon>
        <taxon>Viridiplantae</taxon>
        <taxon>Streptophyta</taxon>
        <taxon>Embryophyta</taxon>
        <taxon>Tracheophyta</taxon>
        <taxon>Spermatophyta</taxon>
        <taxon>Magnoliopsida</taxon>
        <taxon>Liliopsida</taxon>
        <taxon>Poales</taxon>
        <taxon>Poaceae</taxon>
        <taxon>PACMAD clade</taxon>
        <taxon>Arundinoideae</taxon>
        <taxon>Arundineae</taxon>
        <taxon>Arundo</taxon>
    </lineage>
</organism>
<reference evidence="1" key="2">
    <citation type="journal article" date="2015" name="Data Brief">
        <title>Shoot transcriptome of the giant reed, Arundo donax.</title>
        <authorList>
            <person name="Barrero R.A."/>
            <person name="Guerrero F.D."/>
            <person name="Moolhuijzen P."/>
            <person name="Goolsby J.A."/>
            <person name="Tidwell J."/>
            <person name="Bellgard S.E."/>
            <person name="Bellgard M.I."/>
        </authorList>
    </citation>
    <scope>NUCLEOTIDE SEQUENCE</scope>
    <source>
        <tissue evidence="1">Shoot tissue taken approximately 20 cm above the soil surface</tissue>
    </source>
</reference>
<accession>A0A0A8ZVE9</accession>
<protein>
    <submittedName>
        <fullName evidence="1">Uncharacterized protein</fullName>
    </submittedName>
</protein>
<reference evidence="1" key="1">
    <citation type="submission" date="2014-09" db="EMBL/GenBank/DDBJ databases">
        <authorList>
            <person name="Magalhaes I.L.F."/>
            <person name="Oliveira U."/>
            <person name="Santos F.R."/>
            <person name="Vidigal T.H.D.A."/>
            <person name="Brescovit A.D."/>
            <person name="Santos A.J."/>
        </authorList>
    </citation>
    <scope>NUCLEOTIDE SEQUENCE</scope>
    <source>
        <tissue evidence="1">Shoot tissue taken approximately 20 cm above the soil surface</tissue>
    </source>
</reference>
<dbReference type="EMBL" id="GBRH01257160">
    <property type="protein sequence ID" value="JAD40735.1"/>
    <property type="molecule type" value="Transcribed_RNA"/>
</dbReference>
<name>A0A0A8ZVE9_ARUDO</name>
<dbReference type="AlphaFoldDB" id="A0A0A8ZVE9"/>
<proteinExistence type="predicted"/>
<evidence type="ECO:0000313" key="1">
    <source>
        <dbReference type="EMBL" id="JAD40735.1"/>
    </source>
</evidence>
<sequence>MIVLAKDCYRSLYKGNLV</sequence>